<evidence type="ECO:0000313" key="3">
    <source>
        <dbReference type="Proteomes" id="UP000176803"/>
    </source>
</evidence>
<proteinExistence type="predicted"/>
<reference evidence="2 3" key="1">
    <citation type="journal article" date="2016" name="Nat. Commun.">
        <title>Thousands of microbial genomes shed light on interconnected biogeochemical processes in an aquifer system.</title>
        <authorList>
            <person name="Anantharaman K."/>
            <person name="Brown C.T."/>
            <person name="Hug L.A."/>
            <person name="Sharon I."/>
            <person name="Castelle C.J."/>
            <person name="Probst A.J."/>
            <person name="Thomas B.C."/>
            <person name="Singh A."/>
            <person name="Wilkins M.J."/>
            <person name="Karaoz U."/>
            <person name="Brodie E.L."/>
            <person name="Williams K.H."/>
            <person name="Hubbard S.S."/>
            <person name="Banfield J.F."/>
        </authorList>
    </citation>
    <scope>NUCLEOTIDE SEQUENCE [LARGE SCALE GENOMIC DNA]</scope>
</reference>
<accession>A0A1F7I2B4</accession>
<name>A0A1F7I2B4_9BACT</name>
<dbReference type="InterPro" id="IPR052930">
    <property type="entry name" value="TA_antitoxin_MntA"/>
</dbReference>
<dbReference type="PANTHER" id="PTHR43852:SF3">
    <property type="entry name" value="NUCLEOTIDYLTRANSFERASE"/>
    <property type="match status" value="1"/>
</dbReference>
<dbReference type="Gene3D" id="3.30.460.10">
    <property type="entry name" value="Beta Polymerase, domain 2"/>
    <property type="match status" value="1"/>
</dbReference>
<evidence type="ECO:0000259" key="1">
    <source>
        <dbReference type="Pfam" id="PF18765"/>
    </source>
</evidence>
<dbReference type="Proteomes" id="UP000176803">
    <property type="component" value="Unassembled WGS sequence"/>
</dbReference>
<dbReference type="PANTHER" id="PTHR43852">
    <property type="entry name" value="NUCLEOTIDYLTRANSFERASE"/>
    <property type="match status" value="1"/>
</dbReference>
<dbReference type="CDD" id="cd05403">
    <property type="entry name" value="NT_KNTase_like"/>
    <property type="match status" value="1"/>
</dbReference>
<gene>
    <name evidence="2" type="ORF">A3F03_04325</name>
</gene>
<dbReference type="SUPFAM" id="SSF81301">
    <property type="entry name" value="Nucleotidyltransferase"/>
    <property type="match status" value="1"/>
</dbReference>
<evidence type="ECO:0000313" key="2">
    <source>
        <dbReference type="EMBL" id="OGK37382.1"/>
    </source>
</evidence>
<dbReference type="InterPro" id="IPR041633">
    <property type="entry name" value="Polbeta"/>
</dbReference>
<dbReference type="InterPro" id="IPR043519">
    <property type="entry name" value="NT_sf"/>
</dbReference>
<sequence>MFDFLKIKSINSYFTHEPVAVVYLFGSQATGKIHPKSDYDFGVVFLENINKKDRFNKRLEYMGFLGKIVGNDNVEVIDLNQSPVFLQYSAIAPRKDIYIKEEKDRIAFEHRTLSNYFDRFYYLRRHTTNSLATTAREGLAI</sequence>
<feature type="domain" description="Polymerase beta nucleotidyltransferase" evidence="1">
    <location>
        <begin position="9"/>
        <end position="102"/>
    </location>
</feature>
<dbReference type="NCBIfam" id="NF047752">
    <property type="entry name" value="MntA_antitoxin"/>
    <property type="match status" value="1"/>
</dbReference>
<protein>
    <recommendedName>
        <fullName evidence="1">Polymerase beta nucleotidyltransferase domain-containing protein</fullName>
    </recommendedName>
</protein>
<comment type="caution">
    <text evidence="2">The sequence shown here is derived from an EMBL/GenBank/DDBJ whole genome shotgun (WGS) entry which is preliminary data.</text>
</comment>
<dbReference type="AlphaFoldDB" id="A0A1F7I2B4"/>
<organism evidence="2 3">
    <name type="scientific">Candidatus Roizmanbacteria bacterium RIFCSPHIGHO2_12_FULL_41_11</name>
    <dbReference type="NCBI Taxonomy" id="1802052"/>
    <lineage>
        <taxon>Bacteria</taxon>
        <taxon>Candidatus Roizmaniibacteriota</taxon>
    </lineage>
</organism>
<dbReference type="EMBL" id="MGAC01000043">
    <property type="protein sequence ID" value="OGK37382.1"/>
    <property type="molecule type" value="Genomic_DNA"/>
</dbReference>
<dbReference type="Pfam" id="PF18765">
    <property type="entry name" value="Polbeta"/>
    <property type="match status" value="1"/>
</dbReference>